<sequence length="121" mass="13575">MAPVAPVLQPSASNHRLRAYPLHYADLSYSQTSQMSRPGFEHHSEAHFISNAKFSPFYNTGGLREPRITTARLWLAFDSSVEESTSLHRSNYRLTSSFCAPSPLQVRVFTPELPPGKTSPR</sequence>
<keyword evidence="2" id="KW-1185">Reference proteome</keyword>
<proteinExistence type="predicted"/>
<comment type="caution">
    <text evidence="1">The sequence shown here is derived from an EMBL/GenBank/DDBJ whole genome shotgun (WGS) entry which is preliminary data.</text>
</comment>
<evidence type="ECO:0000313" key="2">
    <source>
        <dbReference type="Proteomes" id="UP000613580"/>
    </source>
</evidence>
<name>A0A8H6VU73_MYCCL</name>
<dbReference type="Proteomes" id="UP000613580">
    <property type="component" value="Unassembled WGS sequence"/>
</dbReference>
<evidence type="ECO:0000313" key="1">
    <source>
        <dbReference type="EMBL" id="KAF7294104.1"/>
    </source>
</evidence>
<dbReference type="AlphaFoldDB" id="A0A8H6VU73"/>
<gene>
    <name evidence="1" type="ORF">HMN09_01138400</name>
</gene>
<dbReference type="EMBL" id="JACAZE010000019">
    <property type="protein sequence ID" value="KAF7294104.1"/>
    <property type="molecule type" value="Genomic_DNA"/>
</dbReference>
<organism evidence="1 2">
    <name type="scientific">Mycena chlorophos</name>
    <name type="common">Agaric fungus</name>
    <name type="synonym">Agaricus chlorophos</name>
    <dbReference type="NCBI Taxonomy" id="658473"/>
    <lineage>
        <taxon>Eukaryota</taxon>
        <taxon>Fungi</taxon>
        <taxon>Dikarya</taxon>
        <taxon>Basidiomycota</taxon>
        <taxon>Agaricomycotina</taxon>
        <taxon>Agaricomycetes</taxon>
        <taxon>Agaricomycetidae</taxon>
        <taxon>Agaricales</taxon>
        <taxon>Marasmiineae</taxon>
        <taxon>Mycenaceae</taxon>
        <taxon>Mycena</taxon>
    </lineage>
</organism>
<accession>A0A8H6VU73</accession>
<protein>
    <submittedName>
        <fullName evidence="1">Uncharacterized protein</fullName>
    </submittedName>
</protein>
<reference evidence="1" key="1">
    <citation type="submission" date="2020-05" db="EMBL/GenBank/DDBJ databases">
        <title>Mycena genomes resolve the evolution of fungal bioluminescence.</title>
        <authorList>
            <person name="Tsai I.J."/>
        </authorList>
    </citation>
    <scope>NUCLEOTIDE SEQUENCE</scope>
    <source>
        <strain evidence="1">110903Hualien_Pintung</strain>
    </source>
</reference>